<sequence>MATAPSQRARVRRAPARADYERATIDAILDEGLVAHLGFEVDGQPYVIPTLHARVGDTVYIHGSSASRMIRTLTACAPACLTVTLIDAMVLARSAFHHSMNYRSVVVLGQARAVADPDELLVALQAFTDKLVPGRWDEVRRPSSKELKATRALAMTLDEASAKARTGPPVDDEEDYALDVWAGVIPLGLAAGAPVADPKLAAGIEPSEVVTRWRPGGR</sequence>
<dbReference type="Gene3D" id="2.30.110.10">
    <property type="entry name" value="Electron Transport, Fmn-binding Protein, Chain A"/>
    <property type="match status" value="1"/>
</dbReference>
<accession>A0A6J4SP45</accession>
<name>A0A6J4SP45_9ACTN</name>
<evidence type="ECO:0000313" key="1">
    <source>
        <dbReference type="EMBL" id="CAA9499448.1"/>
    </source>
</evidence>
<dbReference type="InterPro" id="IPR012349">
    <property type="entry name" value="Split_barrel_FMN-bd"/>
</dbReference>
<dbReference type="InterPro" id="IPR024747">
    <property type="entry name" value="Pyridox_Oxase-rel"/>
</dbReference>
<dbReference type="PANTHER" id="PTHR34071">
    <property type="entry name" value="5-NITROIMIDAZOLE ANTIBIOTICS RESISTANCE PROTEIN, NIMA-FAMILY-RELATED PROTEIN-RELATED"/>
    <property type="match status" value="1"/>
</dbReference>
<dbReference type="PANTHER" id="PTHR34071:SF2">
    <property type="entry name" value="FLAVIN-NUCLEOTIDE-BINDING PROTEIN"/>
    <property type="match status" value="1"/>
</dbReference>
<dbReference type="SUPFAM" id="SSF50475">
    <property type="entry name" value="FMN-binding split barrel"/>
    <property type="match status" value="1"/>
</dbReference>
<gene>
    <name evidence="1" type="ORF">AVDCRST_MAG67-1831</name>
</gene>
<dbReference type="AlphaFoldDB" id="A0A6J4SP45"/>
<dbReference type="Pfam" id="PF12900">
    <property type="entry name" value="Pyridox_ox_2"/>
    <property type="match status" value="1"/>
</dbReference>
<proteinExistence type="predicted"/>
<organism evidence="1">
    <name type="scientific">uncultured Solirubrobacteraceae bacterium</name>
    <dbReference type="NCBI Taxonomy" id="1162706"/>
    <lineage>
        <taxon>Bacteria</taxon>
        <taxon>Bacillati</taxon>
        <taxon>Actinomycetota</taxon>
        <taxon>Thermoleophilia</taxon>
        <taxon>Solirubrobacterales</taxon>
        <taxon>Solirubrobacteraceae</taxon>
        <taxon>environmental samples</taxon>
    </lineage>
</organism>
<protein>
    <submittedName>
        <fullName evidence="1">Pyridoxamine 5'-phosphate oxidase-related, FMN-binding</fullName>
    </submittedName>
</protein>
<dbReference type="EMBL" id="CADCVQ010000078">
    <property type="protein sequence ID" value="CAA9499448.1"/>
    <property type="molecule type" value="Genomic_DNA"/>
</dbReference>
<reference evidence="1" key="1">
    <citation type="submission" date="2020-02" db="EMBL/GenBank/DDBJ databases">
        <authorList>
            <person name="Meier V. D."/>
        </authorList>
    </citation>
    <scope>NUCLEOTIDE SEQUENCE</scope>
    <source>
        <strain evidence="1">AVDCRST_MAG67</strain>
    </source>
</reference>